<dbReference type="HOGENOM" id="CLU_1328709_0_0_1"/>
<keyword evidence="1" id="KW-0732">Signal</keyword>
<accession>Q23UI9</accession>
<proteinExistence type="predicted"/>
<dbReference type="Proteomes" id="UP000009168">
    <property type="component" value="Unassembled WGS sequence"/>
</dbReference>
<keyword evidence="3" id="KW-1185">Reference proteome</keyword>
<dbReference type="AlphaFoldDB" id="Q23UI9"/>
<evidence type="ECO:0000313" key="2">
    <source>
        <dbReference type="EMBL" id="EAS00169.2"/>
    </source>
</evidence>
<name>Q23UI9_TETTS</name>
<sequence length="93" mass="10297">MRFFAFVLLALIAISCVSSQSYNIQYAKNILDCINNVKEPCQTTGDYCQAEKQKINECSDKCKTDQVAIRSVVPSISMSKLGMMLLLLVLALA</sequence>
<protein>
    <recommendedName>
        <fullName evidence="4">Transmembrane protein</fullName>
    </recommendedName>
</protein>
<feature type="chain" id="PRO_5004202045" description="Transmembrane protein" evidence="1">
    <location>
        <begin position="20"/>
        <end position="93"/>
    </location>
</feature>
<evidence type="ECO:0000256" key="1">
    <source>
        <dbReference type="SAM" id="SignalP"/>
    </source>
</evidence>
<feature type="signal peptide" evidence="1">
    <location>
        <begin position="1"/>
        <end position="19"/>
    </location>
</feature>
<gene>
    <name evidence="2" type="ORF">TTHERM_00935450</name>
</gene>
<dbReference type="RefSeq" id="XP_001020414.2">
    <property type="nucleotide sequence ID" value="XM_001020414.2"/>
</dbReference>
<dbReference type="PROSITE" id="PS51257">
    <property type="entry name" value="PROKAR_LIPOPROTEIN"/>
    <property type="match status" value="1"/>
</dbReference>
<evidence type="ECO:0008006" key="4">
    <source>
        <dbReference type="Google" id="ProtNLM"/>
    </source>
</evidence>
<reference evidence="3" key="1">
    <citation type="journal article" date="2006" name="PLoS Biol.">
        <title>Macronuclear genome sequence of the ciliate Tetrahymena thermophila, a model eukaryote.</title>
        <authorList>
            <person name="Eisen J.A."/>
            <person name="Coyne R.S."/>
            <person name="Wu M."/>
            <person name="Wu D."/>
            <person name="Thiagarajan M."/>
            <person name="Wortman J.R."/>
            <person name="Badger J.H."/>
            <person name="Ren Q."/>
            <person name="Amedeo P."/>
            <person name="Jones K.M."/>
            <person name="Tallon L.J."/>
            <person name="Delcher A.L."/>
            <person name="Salzberg S.L."/>
            <person name="Silva J.C."/>
            <person name="Haas B.J."/>
            <person name="Majoros W.H."/>
            <person name="Farzad M."/>
            <person name="Carlton J.M."/>
            <person name="Smith R.K. Jr."/>
            <person name="Garg J."/>
            <person name="Pearlman R.E."/>
            <person name="Karrer K.M."/>
            <person name="Sun L."/>
            <person name="Manning G."/>
            <person name="Elde N.C."/>
            <person name="Turkewitz A.P."/>
            <person name="Asai D.J."/>
            <person name="Wilkes D.E."/>
            <person name="Wang Y."/>
            <person name="Cai H."/>
            <person name="Collins K."/>
            <person name="Stewart B.A."/>
            <person name="Lee S.R."/>
            <person name="Wilamowska K."/>
            <person name="Weinberg Z."/>
            <person name="Ruzzo W.L."/>
            <person name="Wloga D."/>
            <person name="Gaertig J."/>
            <person name="Frankel J."/>
            <person name="Tsao C.-C."/>
            <person name="Gorovsky M.A."/>
            <person name="Keeling P.J."/>
            <person name="Waller R.F."/>
            <person name="Patron N.J."/>
            <person name="Cherry J.M."/>
            <person name="Stover N.A."/>
            <person name="Krieger C.J."/>
            <person name="del Toro C."/>
            <person name="Ryder H.F."/>
            <person name="Williamson S.C."/>
            <person name="Barbeau R.A."/>
            <person name="Hamilton E.P."/>
            <person name="Orias E."/>
        </authorList>
    </citation>
    <scope>NUCLEOTIDE SEQUENCE [LARGE SCALE GENOMIC DNA]</scope>
    <source>
        <strain evidence="3">SB210</strain>
    </source>
</reference>
<evidence type="ECO:0000313" key="3">
    <source>
        <dbReference type="Proteomes" id="UP000009168"/>
    </source>
</evidence>
<dbReference type="KEGG" id="tet:TTHERM_00935450"/>
<dbReference type="EMBL" id="GG662627">
    <property type="protein sequence ID" value="EAS00169.2"/>
    <property type="molecule type" value="Genomic_DNA"/>
</dbReference>
<dbReference type="InParanoid" id="Q23UI9"/>
<dbReference type="GeneID" id="7846334"/>
<organism evidence="2 3">
    <name type="scientific">Tetrahymena thermophila (strain SB210)</name>
    <dbReference type="NCBI Taxonomy" id="312017"/>
    <lineage>
        <taxon>Eukaryota</taxon>
        <taxon>Sar</taxon>
        <taxon>Alveolata</taxon>
        <taxon>Ciliophora</taxon>
        <taxon>Intramacronucleata</taxon>
        <taxon>Oligohymenophorea</taxon>
        <taxon>Hymenostomatida</taxon>
        <taxon>Tetrahymenina</taxon>
        <taxon>Tetrahymenidae</taxon>
        <taxon>Tetrahymena</taxon>
    </lineage>
</organism>